<accession>A0A914D244</accession>
<reference evidence="2" key="1">
    <citation type="submission" date="2022-11" db="UniProtKB">
        <authorList>
            <consortium name="WormBaseParasite"/>
        </authorList>
    </citation>
    <scope>IDENTIFICATION</scope>
</reference>
<dbReference type="WBParaSite" id="ACRNAN_scaffold1767.g32908.t1">
    <property type="protein sequence ID" value="ACRNAN_scaffold1767.g32908.t1"/>
    <property type="gene ID" value="ACRNAN_scaffold1767.g32908"/>
</dbReference>
<dbReference type="AlphaFoldDB" id="A0A914D244"/>
<sequence>MTNSVTYPAYPKIDVANYLHQQGSFYGVQSGDVSEFFPSINTTTPHLTSTAIILPNSPVDHLTFVANPQPEAQPITYSPFNNIVDHEEIVEPMADLPVTPKILTKHQIIGQLNNLVHKELNVYHKLFCQRYAVGGWYKKCDLLRFMNLESLEFPSDFSTEHMMGILTNPGMYSPAIVAKACLELYIGRHMLILIKYAKELWCEICTKYITGYKEMISEQNQFLRPAFYDNLTLLDFIDWHKAYITEEQWYFHAGNYHIRFFQLFKKDARMPFRGGGAPIQKRELHQVSPQALKRADGVASMRKNDLIALQPTKQPRLAPNHVAQQFQTSLLILDDETIPKTPVNMQFSWDYLVPGAKEYYSINNPPEIFMTLSYTQRSDSSLMVWALTPNKDEIFLQFYNTSKTNNATKDVYSKYYECRLCGRKAGFKLTVDIHMCLYTCGDIEGHVLATIGTRTILVFLS</sequence>
<protein>
    <submittedName>
        <fullName evidence="2">Transposase</fullName>
    </submittedName>
</protein>
<keyword evidence="1" id="KW-1185">Reference proteome</keyword>
<evidence type="ECO:0000313" key="1">
    <source>
        <dbReference type="Proteomes" id="UP000887540"/>
    </source>
</evidence>
<dbReference type="Proteomes" id="UP000887540">
    <property type="component" value="Unplaced"/>
</dbReference>
<organism evidence="1 2">
    <name type="scientific">Acrobeloides nanus</name>
    <dbReference type="NCBI Taxonomy" id="290746"/>
    <lineage>
        <taxon>Eukaryota</taxon>
        <taxon>Metazoa</taxon>
        <taxon>Ecdysozoa</taxon>
        <taxon>Nematoda</taxon>
        <taxon>Chromadorea</taxon>
        <taxon>Rhabditida</taxon>
        <taxon>Tylenchina</taxon>
        <taxon>Cephalobomorpha</taxon>
        <taxon>Cephaloboidea</taxon>
        <taxon>Cephalobidae</taxon>
        <taxon>Acrobeloides</taxon>
    </lineage>
</organism>
<evidence type="ECO:0000313" key="2">
    <source>
        <dbReference type="WBParaSite" id="ACRNAN_scaffold1767.g32908.t1"/>
    </source>
</evidence>
<proteinExistence type="predicted"/>
<name>A0A914D244_9BILA</name>